<keyword evidence="2" id="KW-1185">Reference proteome</keyword>
<protein>
    <submittedName>
        <fullName evidence="1">Uncharacterized protein</fullName>
    </submittedName>
</protein>
<name>A0ACC1RPE2_9APHY</name>
<comment type="caution">
    <text evidence="1">The sequence shown here is derived from an EMBL/GenBank/DDBJ whole genome shotgun (WGS) entry which is preliminary data.</text>
</comment>
<reference evidence="1" key="1">
    <citation type="submission" date="2022-07" db="EMBL/GenBank/DDBJ databases">
        <title>Genome Sequence of Phlebia brevispora.</title>
        <authorList>
            <person name="Buettner E."/>
        </authorList>
    </citation>
    <scope>NUCLEOTIDE SEQUENCE</scope>
    <source>
        <strain evidence="1">MPL23</strain>
    </source>
</reference>
<sequence>MSANTEARIWFITGTSSGLGKALTESVLAAGEVVVAAVRNPASLAELQSRYPDPKLVVCQVDVADVDQINKAFETIKTRFGRLDVVVNNAGYAVSGEIEGIPDDAARRQFDVNFWGPVNVCKQAVKFFRDVNPSGRGGRIVNMSALVGYTALPWLAFYSASKFALEGFTHALNQEMRPEWNIKALIIEPGGVATKIVDNFVSFPPPPAYSDPSSPSQAFKELAFGPNRVWVNVSDRIAKAVMRIVDEPEPPLRLQLGTDAWIYVGRMAKQTLEDGKKWEDLTHSTGADGFDKETVMKMFGASSAEE</sequence>
<dbReference type="Proteomes" id="UP001148662">
    <property type="component" value="Unassembled WGS sequence"/>
</dbReference>
<proteinExistence type="predicted"/>
<evidence type="ECO:0000313" key="1">
    <source>
        <dbReference type="EMBL" id="KAJ3521258.1"/>
    </source>
</evidence>
<gene>
    <name evidence="1" type="ORF">NM688_g9038</name>
</gene>
<evidence type="ECO:0000313" key="2">
    <source>
        <dbReference type="Proteomes" id="UP001148662"/>
    </source>
</evidence>
<organism evidence="1 2">
    <name type="scientific">Phlebia brevispora</name>
    <dbReference type="NCBI Taxonomy" id="194682"/>
    <lineage>
        <taxon>Eukaryota</taxon>
        <taxon>Fungi</taxon>
        <taxon>Dikarya</taxon>
        <taxon>Basidiomycota</taxon>
        <taxon>Agaricomycotina</taxon>
        <taxon>Agaricomycetes</taxon>
        <taxon>Polyporales</taxon>
        <taxon>Meruliaceae</taxon>
        <taxon>Phlebia</taxon>
    </lineage>
</organism>
<accession>A0ACC1RPE2</accession>
<dbReference type="EMBL" id="JANHOG010002653">
    <property type="protein sequence ID" value="KAJ3521258.1"/>
    <property type="molecule type" value="Genomic_DNA"/>
</dbReference>